<evidence type="ECO:0000313" key="12">
    <source>
        <dbReference type="Proteomes" id="UP000033710"/>
    </source>
</evidence>
<dbReference type="Proteomes" id="UP000033710">
    <property type="component" value="Unassembled WGS sequence"/>
</dbReference>
<keyword evidence="3" id="KW-0444">Lipid biosynthesis</keyword>
<keyword evidence="4 9" id="KW-0812">Transmembrane</keyword>
<keyword evidence="8 9" id="KW-0472">Membrane</keyword>
<dbReference type="GO" id="GO:0042761">
    <property type="term" value="P:very long-chain fatty acid biosynthetic process"/>
    <property type="evidence" value="ECO:0007669"/>
    <property type="project" value="TreeGrafter"/>
</dbReference>
<dbReference type="RefSeq" id="XP_016586685.1">
    <property type="nucleotide sequence ID" value="XM_016727273.1"/>
</dbReference>
<gene>
    <name evidence="11" type="ORF">SPSK_00299</name>
</gene>
<feature type="transmembrane region" description="Helical" evidence="9">
    <location>
        <begin position="179"/>
        <end position="197"/>
    </location>
</feature>
<evidence type="ECO:0000256" key="1">
    <source>
        <dbReference type="ARBA" id="ARBA00004141"/>
    </source>
</evidence>
<dbReference type="GO" id="GO:0016627">
    <property type="term" value="F:oxidoreductase activity, acting on the CH-CH group of donors"/>
    <property type="evidence" value="ECO:0007669"/>
    <property type="project" value="InterPro"/>
</dbReference>
<reference evidence="11 12" key="2">
    <citation type="journal article" date="2015" name="Eukaryot. Cell">
        <title>Asexual propagation of a virulent clone complex in a human and feline outbreak of sporotrichosis.</title>
        <authorList>
            <person name="Teixeira Mde M."/>
            <person name="Rodrigues A.M."/>
            <person name="Tsui C.K."/>
            <person name="de Almeida L.G."/>
            <person name="Van Diepeningen A.D."/>
            <person name="van den Ende B.G."/>
            <person name="Fernandes G.F."/>
            <person name="Kano R."/>
            <person name="Hamelin R.C."/>
            <person name="Lopes-Bezerra L.M."/>
            <person name="Vasconcelos A.T."/>
            <person name="de Hoog S."/>
            <person name="de Camargo Z.P."/>
            <person name="Felipe M.S."/>
        </authorList>
    </citation>
    <scope>NUCLEOTIDE SEQUENCE [LARGE SCALE GENOMIC DNA]</scope>
    <source>
        <strain evidence="11 12">1099-18</strain>
    </source>
</reference>
<evidence type="ECO:0000256" key="7">
    <source>
        <dbReference type="ARBA" id="ARBA00023098"/>
    </source>
</evidence>
<name>A0A0F2M4J8_SPOSC</name>
<feature type="transmembrane region" description="Helical" evidence="9">
    <location>
        <begin position="274"/>
        <end position="299"/>
    </location>
</feature>
<dbReference type="GeneID" id="27662550"/>
<dbReference type="PANTHER" id="PTHR10556:SF28">
    <property type="entry name" value="VERY-LONG-CHAIN ENOYL-COA REDUCTASE"/>
    <property type="match status" value="1"/>
</dbReference>
<protein>
    <submittedName>
        <fullName evidence="11">Enoyl reductase</fullName>
    </submittedName>
</protein>
<keyword evidence="6" id="KW-0560">Oxidoreductase</keyword>
<accession>A0A0F2M4J8</accession>
<evidence type="ECO:0000256" key="4">
    <source>
        <dbReference type="ARBA" id="ARBA00022692"/>
    </source>
</evidence>
<dbReference type="VEuPathDB" id="FungiDB:SPSK_00299"/>
<comment type="caution">
    <text evidence="11">The sequence shown here is derived from an EMBL/GenBank/DDBJ whole genome shotgun (WGS) entry which is preliminary data.</text>
</comment>
<feature type="domain" description="3-oxo-5-alpha-steroid 4-dehydrogenase C-terminal" evidence="10">
    <location>
        <begin position="167"/>
        <end position="329"/>
    </location>
</feature>
<dbReference type="OrthoDB" id="540503at2759"/>
<keyword evidence="7" id="KW-0443">Lipid metabolism</keyword>
<evidence type="ECO:0000256" key="2">
    <source>
        <dbReference type="ARBA" id="ARBA00007742"/>
    </source>
</evidence>
<reference evidence="11 12" key="1">
    <citation type="journal article" date="2014" name="BMC Genomics">
        <title>Comparative genomics of the major fungal agents of human and animal Sporotrichosis: Sporothrix schenckii and Sporothrix brasiliensis.</title>
        <authorList>
            <person name="Teixeira M.M."/>
            <person name="de Almeida L.G."/>
            <person name="Kubitschek-Barreira P."/>
            <person name="Alves F.L."/>
            <person name="Kioshima E.S."/>
            <person name="Abadio A.K."/>
            <person name="Fernandes L."/>
            <person name="Derengowski L.S."/>
            <person name="Ferreira K.S."/>
            <person name="Souza R.C."/>
            <person name="Ruiz J.C."/>
            <person name="de Andrade N.C."/>
            <person name="Paes H.C."/>
            <person name="Nicola A.M."/>
            <person name="Albuquerque P."/>
            <person name="Gerber A.L."/>
            <person name="Martins V.P."/>
            <person name="Peconick L.D."/>
            <person name="Neto A.V."/>
            <person name="Chaucanez C.B."/>
            <person name="Silva P.A."/>
            <person name="Cunha O.L."/>
            <person name="de Oliveira F.F."/>
            <person name="dos Santos T.C."/>
            <person name="Barros A.L."/>
            <person name="Soares M.A."/>
            <person name="de Oliveira L.M."/>
            <person name="Marini M.M."/>
            <person name="Villalobos-Duno H."/>
            <person name="Cunha M.M."/>
            <person name="de Hoog S."/>
            <person name="da Silveira J.F."/>
            <person name="Henrissat B."/>
            <person name="Nino-Vega G.A."/>
            <person name="Cisalpino P.S."/>
            <person name="Mora-Montes H.M."/>
            <person name="Almeida S.R."/>
            <person name="Stajich J.E."/>
            <person name="Lopes-Bezerra L.M."/>
            <person name="Vasconcelos A.T."/>
            <person name="Felipe M.S."/>
        </authorList>
    </citation>
    <scope>NUCLEOTIDE SEQUENCE [LARGE SCALE GENOMIC DNA]</scope>
    <source>
        <strain evidence="11 12">1099-18</strain>
    </source>
</reference>
<dbReference type="PROSITE" id="PS50244">
    <property type="entry name" value="S5A_REDUCTASE"/>
    <property type="match status" value="1"/>
</dbReference>
<dbReference type="InterPro" id="IPR039357">
    <property type="entry name" value="SRD5A/TECR"/>
</dbReference>
<evidence type="ECO:0000256" key="9">
    <source>
        <dbReference type="SAM" id="Phobius"/>
    </source>
</evidence>
<evidence type="ECO:0000256" key="6">
    <source>
        <dbReference type="ARBA" id="ARBA00023002"/>
    </source>
</evidence>
<dbReference type="InterPro" id="IPR001104">
    <property type="entry name" value="3-oxo-5_a-steroid_4-DH_C"/>
</dbReference>
<dbReference type="AlphaFoldDB" id="A0A0F2M4J8"/>
<dbReference type="GO" id="GO:0016020">
    <property type="term" value="C:membrane"/>
    <property type="evidence" value="ECO:0007669"/>
    <property type="project" value="UniProtKB-SubCell"/>
</dbReference>
<evidence type="ECO:0000313" key="11">
    <source>
        <dbReference type="EMBL" id="KJR84009.1"/>
    </source>
</evidence>
<evidence type="ECO:0000256" key="3">
    <source>
        <dbReference type="ARBA" id="ARBA00022516"/>
    </source>
</evidence>
<evidence type="ECO:0000259" key="10">
    <source>
        <dbReference type="Pfam" id="PF02544"/>
    </source>
</evidence>
<organism evidence="11 12">
    <name type="scientific">Sporothrix schenckii 1099-18</name>
    <dbReference type="NCBI Taxonomy" id="1397361"/>
    <lineage>
        <taxon>Eukaryota</taxon>
        <taxon>Fungi</taxon>
        <taxon>Dikarya</taxon>
        <taxon>Ascomycota</taxon>
        <taxon>Pezizomycotina</taxon>
        <taxon>Sordariomycetes</taxon>
        <taxon>Sordariomycetidae</taxon>
        <taxon>Ophiostomatales</taxon>
        <taxon>Ophiostomataceae</taxon>
        <taxon>Sporothrix</taxon>
    </lineage>
</organism>
<dbReference type="Pfam" id="PF02544">
    <property type="entry name" value="Steroid_dh"/>
    <property type="match status" value="1"/>
</dbReference>
<evidence type="ECO:0000256" key="5">
    <source>
        <dbReference type="ARBA" id="ARBA00022989"/>
    </source>
</evidence>
<evidence type="ECO:0000256" key="8">
    <source>
        <dbReference type="ARBA" id="ARBA00023136"/>
    </source>
</evidence>
<dbReference type="Gene3D" id="1.20.120.1630">
    <property type="match status" value="1"/>
</dbReference>
<comment type="similarity">
    <text evidence="2">Belongs to the steroid 5-alpha reductase family.</text>
</comment>
<dbReference type="KEGG" id="ssck:SPSK_00299"/>
<keyword evidence="5 9" id="KW-1133">Transmembrane helix</keyword>
<comment type="subcellular location">
    <subcellularLocation>
        <location evidence="1">Membrane</location>
        <topology evidence="1">Multi-pass membrane protein</topology>
    </subcellularLocation>
</comment>
<dbReference type="EMBL" id="AXCR01000008">
    <property type="protein sequence ID" value="KJR84009.1"/>
    <property type="molecule type" value="Genomic_DNA"/>
</dbReference>
<dbReference type="PANTHER" id="PTHR10556">
    <property type="entry name" value="3-OXO-5-ALPHA-STEROID 4-DEHYDROGENASE"/>
    <property type="match status" value="1"/>
</dbReference>
<sequence length="331" mass="37271">MADKLTLAVSNRAKSGTIKKLPASIDITTSTTIEELQQKLAKASGVRDYNRIGIFDPVTRKIIRDRRAVLGAQENVVASKAVMVQDLGAQVGWRTVYLIEYAGPLLFHALLFYLRPIIPLPQALSRGQTASRSDPITDIQRLVYILFQLHFVKRELETAFLHRFAANTMPARNIVRNSAFYWLLAGFACAWSLYAPLSPFRVSSQFPAASPPRSGFGSSPLDYVGIALYVFGQISNFSVHWHLAHLRSPGGTEKKIPNAFGSSLVTSPNYMFEILTWLGVILISRDIVVVIFISVGMLYMRMWSRDKERALRRLFPDKYKKKKYTMLPGLI</sequence>
<proteinExistence type="inferred from homology"/>